<protein>
    <submittedName>
        <fullName evidence="4">EAL domain-containing protein</fullName>
    </submittedName>
</protein>
<dbReference type="InterPro" id="IPR000160">
    <property type="entry name" value="GGDEF_dom"/>
</dbReference>
<dbReference type="PANTHER" id="PTHR33121:SF70">
    <property type="entry name" value="SIGNALING PROTEIN YKOW"/>
    <property type="match status" value="1"/>
</dbReference>
<dbReference type="SUPFAM" id="SSF55073">
    <property type="entry name" value="Nucleotide cyclase"/>
    <property type="match status" value="1"/>
</dbReference>
<dbReference type="InterPro" id="IPR050706">
    <property type="entry name" value="Cyclic-di-GMP_PDE-like"/>
</dbReference>
<evidence type="ECO:0000313" key="4">
    <source>
        <dbReference type="EMBL" id="HJB56710.1"/>
    </source>
</evidence>
<gene>
    <name evidence="4" type="ORF">H9714_04070</name>
</gene>
<dbReference type="AlphaFoldDB" id="A0A9D2M9J1"/>
<keyword evidence="1" id="KW-0472">Membrane</keyword>
<dbReference type="PROSITE" id="PS50883">
    <property type="entry name" value="EAL"/>
    <property type="match status" value="1"/>
</dbReference>
<dbReference type="SMART" id="SM00052">
    <property type="entry name" value="EAL"/>
    <property type="match status" value="1"/>
</dbReference>
<name>A0A9D2M9J1_9FIRM</name>
<dbReference type="SUPFAM" id="SSF141868">
    <property type="entry name" value="EAL domain-like"/>
    <property type="match status" value="1"/>
</dbReference>
<dbReference type="Pfam" id="PF00563">
    <property type="entry name" value="EAL"/>
    <property type="match status" value="1"/>
</dbReference>
<evidence type="ECO:0000259" key="3">
    <source>
        <dbReference type="PROSITE" id="PS50887"/>
    </source>
</evidence>
<dbReference type="Gene3D" id="3.30.70.270">
    <property type="match status" value="1"/>
</dbReference>
<feature type="domain" description="EAL" evidence="2">
    <location>
        <begin position="482"/>
        <end position="738"/>
    </location>
</feature>
<dbReference type="InterPro" id="IPR035919">
    <property type="entry name" value="EAL_sf"/>
</dbReference>
<accession>A0A9D2M9J1</accession>
<dbReference type="NCBIfam" id="TIGR00254">
    <property type="entry name" value="GGDEF"/>
    <property type="match status" value="1"/>
</dbReference>
<dbReference type="SMART" id="SM00267">
    <property type="entry name" value="GGDEF"/>
    <property type="match status" value="1"/>
</dbReference>
<dbReference type="Gene3D" id="3.20.20.450">
    <property type="entry name" value="EAL domain"/>
    <property type="match status" value="1"/>
</dbReference>
<organism evidence="4 5">
    <name type="scientific">Candidatus Flavonifractor intestinipullorum</name>
    <dbReference type="NCBI Taxonomy" id="2838587"/>
    <lineage>
        <taxon>Bacteria</taxon>
        <taxon>Bacillati</taxon>
        <taxon>Bacillota</taxon>
        <taxon>Clostridia</taxon>
        <taxon>Eubacteriales</taxon>
        <taxon>Oscillospiraceae</taxon>
        <taxon>Flavonifractor</taxon>
    </lineage>
</organism>
<dbReference type="CDD" id="cd01948">
    <property type="entry name" value="EAL"/>
    <property type="match status" value="1"/>
</dbReference>
<dbReference type="Proteomes" id="UP000824208">
    <property type="component" value="Unassembled WGS sequence"/>
</dbReference>
<evidence type="ECO:0000256" key="1">
    <source>
        <dbReference type="SAM" id="Phobius"/>
    </source>
</evidence>
<feature type="domain" description="GGDEF" evidence="3">
    <location>
        <begin position="338"/>
        <end position="472"/>
    </location>
</feature>
<reference evidence="4" key="1">
    <citation type="journal article" date="2021" name="PeerJ">
        <title>Extensive microbial diversity within the chicken gut microbiome revealed by metagenomics and culture.</title>
        <authorList>
            <person name="Gilroy R."/>
            <person name="Ravi A."/>
            <person name="Getino M."/>
            <person name="Pursley I."/>
            <person name="Horton D.L."/>
            <person name="Alikhan N.F."/>
            <person name="Baker D."/>
            <person name="Gharbi K."/>
            <person name="Hall N."/>
            <person name="Watson M."/>
            <person name="Adriaenssens E.M."/>
            <person name="Foster-Nyarko E."/>
            <person name="Jarju S."/>
            <person name="Secka A."/>
            <person name="Antonio M."/>
            <person name="Oren A."/>
            <person name="Chaudhuri R.R."/>
            <person name="La Ragione R."/>
            <person name="Hildebrand F."/>
            <person name="Pallen M.J."/>
        </authorList>
    </citation>
    <scope>NUCLEOTIDE SEQUENCE</scope>
    <source>
        <strain evidence="4">CHK189-11263</strain>
    </source>
</reference>
<dbReference type="PROSITE" id="PS50887">
    <property type="entry name" value="GGDEF"/>
    <property type="match status" value="1"/>
</dbReference>
<dbReference type="InterPro" id="IPR043128">
    <property type="entry name" value="Rev_trsase/Diguanyl_cyclase"/>
</dbReference>
<proteinExistence type="predicted"/>
<evidence type="ECO:0000259" key="2">
    <source>
        <dbReference type="PROSITE" id="PS50883"/>
    </source>
</evidence>
<dbReference type="EMBL" id="DWYC01000044">
    <property type="protein sequence ID" value="HJB56710.1"/>
    <property type="molecule type" value="Genomic_DNA"/>
</dbReference>
<comment type="caution">
    <text evidence="4">The sequence shown here is derived from an EMBL/GenBank/DDBJ whole genome shotgun (WGS) entry which is preliminary data.</text>
</comment>
<evidence type="ECO:0000313" key="5">
    <source>
        <dbReference type="Proteomes" id="UP000824208"/>
    </source>
</evidence>
<dbReference type="PANTHER" id="PTHR33121">
    <property type="entry name" value="CYCLIC DI-GMP PHOSPHODIESTERASE PDEF"/>
    <property type="match status" value="1"/>
</dbReference>
<keyword evidence="1" id="KW-1133">Transmembrane helix</keyword>
<dbReference type="InterPro" id="IPR029787">
    <property type="entry name" value="Nucleotide_cyclase"/>
</dbReference>
<reference evidence="4" key="2">
    <citation type="submission" date="2021-04" db="EMBL/GenBank/DDBJ databases">
        <authorList>
            <person name="Gilroy R."/>
        </authorList>
    </citation>
    <scope>NUCLEOTIDE SEQUENCE</scope>
    <source>
        <strain evidence="4">CHK189-11263</strain>
    </source>
</reference>
<dbReference type="Pfam" id="PF00990">
    <property type="entry name" value="GGDEF"/>
    <property type="match status" value="1"/>
</dbReference>
<dbReference type="InterPro" id="IPR001633">
    <property type="entry name" value="EAL_dom"/>
</dbReference>
<dbReference type="GO" id="GO:0071111">
    <property type="term" value="F:cyclic-guanylate-specific phosphodiesterase activity"/>
    <property type="evidence" value="ECO:0007669"/>
    <property type="project" value="InterPro"/>
</dbReference>
<keyword evidence="1" id="KW-0812">Transmembrane</keyword>
<sequence>MNVRSLVPSNRPAAFLALFCLLSLVFSAIHAAYLVHLMKDDARERLLACSAKETALVQTTFDDRFAQLELLAASCSGLPDREARLSRLSDLFGGREEAACFGLAENDGRVYFLDSRQDVLTGELRDAVESGVPRALTSARLSPDALYELVYLVPLSRDDPAAGALLYRDADPFWEHLAPNSSENPILVREDGQILLPGRSGEVQLSLFQLAGDSAAEAREQLSADLAARRTGTLSFRFRGSHLALAAAPLETEGWFLVSFLDLDANRSSLLQALVLSLAIDLVLLLVFLSLFLLYRRGQRQTLRHLEHAAFVDPVTGGDNQTRFSLRAQELLRTRPPGTYALVSCDIQAFSLINRSFGEAAGNRVLCHLHACLKQKLRSGELAARVAQDQFILLLFQSAEEDMRARMEETARYFNAFNRNLRNPYYLPLAFGICPAGDPSLLLSDLCDRANLARKRAKRLPGGTLCSCAFYQPADRQRLLLDLDISNRMESALERGEFQLYLQPKVSLSTRSVVGAEALVRWRDPQGGFVEPDVFIPVLERNGFITQLDLYMFEQSCLCLRRWMDCGVPPLPISVNFSRVNLGRDILSRFRQLQEKWSVPPELLEFEFTETLVAENPQFFAELVQEIHRCGFHCSIDDFGSGYSSLHMLQQVPADTLKLDKSLFDGLLNADLRPRSELVVRSVLEMARQLGMTTVAEGISEEAQLSALERLPCDMVQGYYFSRPLPAEEFYNAFLHPPESGS</sequence>
<feature type="transmembrane region" description="Helical" evidence="1">
    <location>
        <begin position="270"/>
        <end position="295"/>
    </location>
</feature>